<sequence>MHARVPADPAPGGPAVVLVHGLVVSSRYMTPTLSRLAPRRRVYAPDLPGFGRSEKPPRALDVPGLARALDGWMEATGLGSAVLVGNSMGCQVIAELALRRPARVERAVLQGPTMDPEARTLPRQAARLALDCLREPPSLILVELLDLLAAGPLRSLRTFFHAADDRIEKKLPALAAPVLVVHGERDPIVPERWAREACGLLPDGRFVVVRGAAHAVNYNAPSALARHVEAFIGARP</sequence>
<dbReference type="EMBL" id="CP045121">
    <property type="protein sequence ID" value="QIN80870.1"/>
    <property type="molecule type" value="Genomic_DNA"/>
</dbReference>
<reference evidence="2 3" key="1">
    <citation type="submission" date="2019-10" db="EMBL/GenBank/DDBJ databases">
        <title>Rubrobacter sp nov SCSIO 52915 isolated from a deep-sea sediment in the South China Sea.</title>
        <authorList>
            <person name="Chen R.W."/>
        </authorList>
    </citation>
    <scope>NUCLEOTIDE SEQUENCE [LARGE SCALE GENOMIC DNA]</scope>
    <source>
        <strain evidence="2 3">SCSIO 52915</strain>
    </source>
</reference>
<protein>
    <submittedName>
        <fullName evidence="2">Alpha/beta fold hydrolase</fullName>
    </submittedName>
</protein>
<dbReference type="PANTHER" id="PTHR43194:SF5">
    <property type="entry name" value="PIMELOYL-[ACYL-CARRIER PROTEIN] METHYL ESTER ESTERASE"/>
    <property type="match status" value="1"/>
</dbReference>
<proteinExistence type="predicted"/>
<evidence type="ECO:0000259" key="1">
    <source>
        <dbReference type="Pfam" id="PF12697"/>
    </source>
</evidence>
<keyword evidence="3" id="KW-1185">Reference proteome</keyword>
<dbReference type="PANTHER" id="PTHR43194">
    <property type="entry name" value="HYDROLASE ALPHA/BETA FOLD FAMILY"/>
    <property type="match status" value="1"/>
</dbReference>
<name>A0A6G8Q368_9ACTN</name>
<dbReference type="Pfam" id="PF12697">
    <property type="entry name" value="Abhydrolase_6"/>
    <property type="match status" value="1"/>
</dbReference>
<dbReference type="InterPro" id="IPR000073">
    <property type="entry name" value="AB_hydrolase_1"/>
</dbReference>
<dbReference type="SUPFAM" id="SSF53474">
    <property type="entry name" value="alpha/beta-Hydrolases"/>
    <property type="match status" value="1"/>
</dbReference>
<accession>A0A6G8Q368</accession>
<dbReference type="InterPro" id="IPR029058">
    <property type="entry name" value="AB_hydrolase_fold"/>
</dbReference>
<dbReference type="GO" id="GO:0016787">
    <property type="term" value="F:hydrolase activity"/>
    <property type="evidence" value="ECO:0007669"/>
    <property type="project" value="UniProtKB-KW"/>
</dbReference>
<gene>
    <name evidence="2" type="ORF">GBA65_16880</name>
</gene>
<evidence type="ECO:0000313" key="3">
    <source>
        <dbReference type="Proteomes" id="UP000502706"/>
    </source>
</evidence>
<organism evidence="2 3">
    <name type="scientific">Rubrobacter marinus</name>
    <dbReference type="NCBI Taxonomy" id="2653852"/>
    <lineage>
        <taxon>Bacteria</taxon>
        <taxon>Bacillati</taxon>
        <taxon>Actinomycetota</taxon>
        <taxon>Rubrobacteria</taxon>
        <taxon>Rubrobacterales</taxon>
        <taxon>Rubrobacteraceae</taxon>
        <taxon>Rubrobacter</taxon>
    </lineage>
</organism>
<feature type="domain" description="AB hydrolase-1" evidence="1">
    <location>
        <begin position="16"/>
        <end position="226"/>
    </location>
</feature>
<dbReference type="KEGG" id="rmar:GBA65_16880"/>
<keyword evidence="2" id="KW-0378">Hydrolase</keyword>
<evidence type="ECO:0000313" key="2">
    <source>
        <dbReference type="EMBL" id="QIN80870.1"/>
    </source>
</evidence>
<dbReference type="PRINTS" id="PR00111">
    <property type="entry name" value="ABHYDROLASE"/>
</dbReference>
<dbReference type="InterPro" id="IPR050228">
    <property type="entry name" value="Carboxylesterase_BioH"/>
</dbReference>
<dbReference type="AlphaFoldDB" id="A0A6G8Q368"/>
<dbReference type="Proteomes" id="UP000502706">
    <property type="component" value="Chromosome"/>
</dbReference>
<dbReference type="Gene3D" id="3.40.50.1820">
    <property type="entry name" value="alpha/beta hydrolase"/>
    <property type="match status" value="1"/>
</dbReference>